<evidence type="ECO:0000313" key="3">
    <source>
        <dbReference type="Proteomes" id="UP000542813"/>
    </source>
</evidence>
<keyword evidence="3" id="KW-1185">Reference proteome</keyword>
<dbReference type="GO" id="GO:0004519">
    <property type="term" value="F:endonuclease activity"/>
    <property type="evidence" value="ECO:0007669"/>
    <property type="project" value="UniProtKB-KW"/>
</dbReference>
<comment type="caution">
    <text evidence="2">The sequence shown here is derived from an EMBL/GenBank/DDBJ whole genome shotgun (WGS) entry which is preliminary data.</text>
</comment>
<dbReference type="RefSeq" id="WP_184822267.1">
    <property type="nucleotide sequence ID" value="NZ_JACHMM010000001.1"/>
</dbReference>
<keyword evidence="2" id="KW-0378">Hydrolase</keyword>
<feature type="domain" description="Endonuclease/exonuclease/phosphatase" evidence="1">
    <location>
        <begin position="5"/>
        <end position="281"/>
    </location>
</feature>
<reference evidence="2 3" key="1">
    <citation type="submission" date="2020-08" db="EMBL/GenBank/DDBJ databases">
        <title>Sequencing the genomes of 1000 actinobacteria strains.</title>
        <authorList>
            <person name="Klenk H.-P."/>
        </authorList>
    </citation>
    <scope>NUCLEOTIDE SEQUENCE [LARGE SCALE GENOMIC DNA]</scope>
    <source>
        <strain evidence="2 3">DSM 102122</strain>
    </source>
</reference>
<name>A0A7W9GQ92_9ACTN</name>
<accession>A0A7W9GQ92</accession>
<protein>
    <submittedName>
        <fullName evidence="2">Endonuclease/exonuclease/phosphatase family metal-dependent hydrolase</fullName>
    </submittedName>
</protein>
<keyword evidence="2" id="KW-0540">Nuclease</keyword>
<dbReference type="Proteomes" id="UP000542813">
    <property type="component" value="Unassembled WGS sequence"/>
</dbReference>
<keyword evidence="2" id="KW-0269">Exonuclease</keyword>
<dbReference type="SUPFAM" id="SSF56219">
    <property type="entry name" value="DNase I-like"/>
    <property type="match status" value="1"/>
</dbReference>
<dbReference type="GO" id="GO:0004527">
    <property type="term" value="F:exonuclease activity"/>
    <property type="evidence" value="ECO:0007669"/>
    <property type="project" value="UniProtKB-KW"/>
</dbReference>
<keyword evidence="2" id="KW-0255">Endonuclease</keyword>
<dbReference type="Pfam" id="PF03372">
    <property type="entry name" value="Exo_endo_phos"/>
    <property type="match status" value="1"/>
</dbReference>
<dbReference type="AlphaFoldDB" id="A0A7W9GQ92"/>
<dbReference type="Gene3D" id="3.60.10.10">
    <property type="entry name" value="Endonuclease/exonuclease/phosphatase"/>
    <property type="match status" value="1"/>
</dbReference>
<dbReference type="InterPro" id="IPR036691">
    <property type="entry name" value="Endo/exonu/phosph_ase_sf"/>
</dbReference>
<evidence type="ECO:0000259" key="1">
    <source>
        <dbReference type="Pfam" id="PF03372"/>
    </source>
</evidence>
<dbReference type="EMBL" id="JACHMM010000001">
    <property type="protein sequence ID" value="MBB5787897.1"/>
    <property type="molecule type" value="Genomic_DNA"/>
</dbReference>
<dbReference type="InterPro" id="IPR005135">
    <property type="entry name" value="Endo/exonuclease/phosphatase"/>
</dbReference>
<sequence>MVVIGTWNLENLFRPGDADGRPPDQATYEAKLDALAGTIDRMAPDVLGVQEIGEAAALDDLVARLAGDWTTHVSANPDARGIRNAVISRLPVEESEDLAAFADGVGPVRASDGGALSTEMGRGALRVRVRTAGGDTVDVVTCHLKSKLLSYPGGRFNPRDESERARYGAFALYRRAAEAATVREWANTLLDGDGQGRSLVVCGDLNDEPAAATTQILLGPGGSEIGTAGENQPDKGDAWRLWNTAPLIAEPRRYSRIYRGRGELIDHILVSHELLRRIEKVDSLVDRGLPSVTDDPRVRAAAEDSDHAPIVATFRD</sequence>
<proteinExistence type="predicted"/>
<evidence type="ECO:0000313" key="2">
    <source>
        <dbReference type="EMBL" id="MBB5787897.1"/>
    </source>
</evidence>
<gene>
    <name evidence="2" type="ORF">HD601_002472</name>
</gene>
<dbReference type="PANTHER" id="PTHR42834:SF1">
    <property type="entry name" value="ENDONUCLEASE_EXONUCLEASE_PHOSPHATASE FAMILY PROTEIN (AFU_ORTHOLOGUE AFUA_3G09210)"/>
    <property type="match status" value="1"/>
</dbReference>
<organism evidence="2 3">
    <name type="scientific">Jiangella mangrovi</name>
    <dbReference type="NCBI Taxonomy" id="1524084"/>
    <lineage>
        <taxon>Bacteria</taxon>
        <taxon>Bacillati</taxon>
        <taxon>Actinomycetota</taxon>
        <taxon>Actinomycetes</taxon>
        <taxon>Jiangellales</taxon>
        <taxon>Jiangellaceae</taxon>
        <taxon>Jiangella</taxon>
    </lineage>
</organism>
<dbReference type="PANTHER" id="PTHR42834">
    <property type="entry name" value="ENDONUCLEASE/EXONUCLEASE/PHOSPHATASE FAMILY PROTEIN (AFU_ORTHOLOGUE AFUA_3G09210)"/>
    <property type="match status" value="1"/>
</dbReference>